<gene>
    <name evidence="2" type="ORF">FE374_11005</name>
</gene>
<dbReference type="SUPFAM" id="SSF55961">
    <property type="entry name" value="Bet v1-like"/>
    <property type="match status" value="1"/>
</dbReference>
<sequence>MELDVGSRVRARDLGWRAAVEGLGGAARMAAAVVTPLDRPRRNRWGLGDLADRPYPGDDFIDAPRWQWTHGIEIDAPAAEVWPWIAQVGADRGGFYSYEWLENLVGCGLRNAETIVPGWQLQVGDRLSLHPKSPPVPVVAMEPGRWLVAHAAPDAADVAAGKPWAAVSWLFHLEDLPGGRCRFVSRFRSTSSTNMAMRLAFGPALIEPIGFAMDRRMLLGVKERAERNARRGGRWPRHEQRSRRSATPAGLTRAARRDWRTLANPTPAPRSFDPAAVEHLPVPIARWLRSAIAPGTPLSRTALLAMHGEILVGRWRPFSALQVLAPAGYVWAASAGSGFVRFRGFDRYTRGQGQMRWTVGGLLPAVSARDADVTRSAAGRLAAETMLVPTAALDPAITWQAQDDHCATALIPLGGSTHPVEVEVDDDGAVRRIALPRWGDPSGDGFAEHQFTVTFDGELPVVLDGGVVVLPRSLEAGWDTGIGVFFRATLDGARLS</sequence>
<feature type="compositionally biased region" description="Basic residues" evidence="1">
    <location>
        <begin position="230"/>
        <end position="244"/>
    </location>
</feature>
<proteinExistence type="predicted"/>
<dbReference type="KEGG" id="gyu:FE374_11005"/>
<dbReference type="Gene3D" id="3.30.530.20">
    <property type="match status" value="1"/>
</dbReference>
<dbReference type="Proteomes" id="UP000314616">
    <property type="component" value="Chromosome"/>
</dbReference>
<reference evidence="2 3" key="1">
    <citation type="submission" date="2019-05" db="EMBL/GenBank/DDBJ databases">
        <title>Georgenia *** sp. nov., and Georgenia *** sp. nov., isolated from the intestinal contents of plateau pika (Ochotona curzoniae) in the Qinghai-Tibet plateau of China.</title>
        <authorList>
            <person name="Tian Z."/>
        </authorList>
    </citation>
    <scope>NUCLEOTIDE SEQUENCE [LARGE SCALE GENOMIC DNA]</scope>
    <source>
        <strain evidence="2 3">Z443</strain>
    </source>
</reference>
<dbReference type="RefSeq" id="WP_139929040.1">
    <property type="nucleotide sequence ID" value="NZ_CP040915.1"/>
</dbReference>
<evidence type="ECO:0000256" key="1">
    <source>
        <dbReference type="SAM" id="MobiDB-lite"/>
    </source>
</evidence>
<evidence type="ECO:0000313" key="3">
    <source>
        <dbReference type="Proteomes" id="UP000314616"/>
    </source>
</evidence>
<feature type="region of interest" description="Disordered" evidence="1">
    <location>
        <begin position="228"/>
        <end position="274"/>
    </location>
</feature>
<accession>A0A5B8C6V4</accession>
<name>A0A5B8C6V4_9MICO</name>
<dbReference type="EMBL" id="CP040915">
    <property type="protein sequence ID" value="QDC25065.1"/>
    <property type="molecule type" value="Genomic_DNA"/>
</dbReference>
<protein>
    <submittedName>
        <fullName evidence="2">Uncharacterized protein</fullName>
    </submittedName>
</protein>
<dbReference type="OrthoDB" id="3255669at2"/>
<organism evidence="2 3">
    <name type="scientific">Georgenia yuyongxinii</name>
    <dbReference type="NCBI Taxonomy" id="2589797"/>
    <lineage>
        <taxon>Bacteria</taxon>
        <taxon>Bacillati</taxon>
        <taxon>Actinomycetota</taxon>
        <taxon>Actinomycetes</taxon>
        <taxon>Micrococcales</taxon>
        <taxon>Bogoriellaceae</taxon>
        <taxon>Georgenia</taxon>
    </lineage>
</organism>
<dbReference type="InterPro" id="IPR046674">
    <property type="entry name" value="DUF6544"/>
</dbReference>
<dbReference type="InterPro" id="IPR023393">
    <property type="entry name" value="START-like_dom_sf"/>
</dbReference>
<dbReference type="Pfam" id="PF20181">
    <property type="entry name" value="DUF6544"/>
    <property type="match status" value="1"/>
</dbReference>
<evidence type="ECO:0000313" key="2">
    <source>
        <dbReference type="EMBL" id="QDC25065.1"/>
    </source>
</evidence>
<dbReference type="AlphaFoldDB" id="A0A5B8C6V4"/>